<dbReference type="PANTHER" id="PTHR10933:SF9">
    <property type="entry name" value="IMMUNOGLOBULIN-BINDING PROTEIN 1"/>
    <property type="match status" value="1"/>
</dbReference>
<keyword evidence="2" id="KW-1185">Reference proteome</keyword>
<dbReference type="EMBL" id="JAQQAF010000005">
    <property type="protein sequence ID" value="KAJ8486024.1"/>
    <property type="molecule type" value="Genomic_DNA"/>
</dbReference>
<dbReference type="GO" id="GO:0005829">
    <property type="term" value="C:cytosol"/>
    <property type="evidence" value="ECO:0007669"/>
    <property type="project" value="TreeGrafter"/>
</dbReference>
<protein>
    <submittedName>
        <fullName evidence="1">Uncharacterized protein</fullName>
    </submittedName>
</protein>
<reference evidence="1 2" key="1">
    <citation type="submission" date="2022-12" db="EMBL/GenBank/DDBJ databases">
        <title>Chromosome-scale assembly of the Ensete ventricosum genome.</title>
        <authorList>
            <person name="Dussert Y."/>
            <person name="Stocks J."/>
            <person name="Wendawek A."/>
            <person name="Woldeyes F."/>
            <person name="Nichols R.A."/>
            <person name="Borrell J.S."/>
        </authorList>
    </citation>
    <scope>NUCLEOTIDE SEQUENCE [LARGE SCALE GENOMIC DNA]</scope>
    <source>
        <strain evidence="2">cv. Maze</strain>
        <tissue evidence="1">Seeds</tissue>
    </source>
</reference>
<proteinExistence type="predicted"/>
<dbReference type="PANTHER" id="PTHR10933">
    <property type="entry name" value="IMMUNOGLOBULIN-BINDING PROTEIN 1"/>
    <property type="match status" value="1"/>
</dbReference>
<dbReference type="GO" id="GO:0009966">
    <property type="term" value="P:regulation of signal transduction"/>
    <property type="evidence" value="ECO:0007669"/>
    <property type="project" value="InterPro"/>
</dbReference>
<dbReference type="GO" id="GO:0035303">
    <property type="term" value="P:regulation of dephosphorylation"/>
    <property type="evidence" value="ECO:0007669"/>
    <property type="project" value="TreeGrafter"/>
</dbReference>
<evidence type="ECO:0000313" key="2">
    <source>
        <dbReference type="Proteomes" id="UP001222027"/>
    </source>
</evidence>
<gene>
    <name evidence="1" type="ORF">OPV22_018509</name>
</gene>
<dbReference type="GO" id="GO:0051721">
    <property type="term" value="F:protein phosphatase 2A binding"/>
    <property type="evidence" value="ECO:0007669"/>
    <property type="project" value="TreeGrafter"/>
</dbReference>
<dbReference type="Pfam" id="PF04177">
    <property type="entry name" value="TAP42"/>
    <property type="match status" value="1"/>
</dbReference>
<accession>A0AAV8QQM4</accession>
<organism evidence="1 2">
    <name type="scientific">Ensete ventricosum</name>
    <name type="common">Abyssinian banana</name>
    <name type="synonym">Musa ensete</name>
    <dbReference type="NCBI Taxonomy" id="4639"/>
    <lineage>
        <taxon>Eukaryota</taxon>
        <taxon>Viridiplantae</taxon>
        <taxon>Streptophyta</taxon>
        <taxon>Embryophyta</taxon>
        <taxon>Tracheophyta</taxon>
        <taxon>Spermatophyta</taxon>
        <taxon>Magnoliopsida</taxon>
        <taxon>Liliopsida</taxon>
        <taxon>Zingiberales</taxon>
        <taxon>Musaceae</taxon>
        <taxon>Ensete</taxon>
    </lineage>
</organism>
<dbReference type="InterPro" id="IPR007304">
    <property type="entry name" value="TAP46-like"/>
</dbReference>
<dbReference type="AlphaFoldDB" id="A0AAV8QQM4"/>
<name>A0AAV8QQM4_ENSVE</name>
<dbReference type="Proteomes" id="UP001222027">
    <property type="component" value="Unassembled WGS sequence"/>
</dbReference>
<comment type="caution">
    <text evidence="1">The sequence shown here is derived from an EMBL/GenBank/DDBJ whole genome shotgun (WGS) entry which is preliminary data.</text>
</comment>
<evidence type="ECO:0000313" key="1">
    <source>
        <dbReference type="EMBL" id="KAJ8486024.1"/>
    </source>
</evidence>
<dbReference type="InterPro" id="IPR038511">
    <property type="entry name" value="TAP42/TAP46-like_sf"/>
</dbReference>
<dbReference type="Gene3D" id="1.25.40.540">
    <property type="entry name" value="TAP42-like family"/>
    <property type="match status" value="1"/>
</dbReference>
<sequence length="78" mass="8419">MPLPALLVEASKIHSMASESSVDQEVLGKGIQALRLCEEMISKLGMLSSNETKVDVNAANLKSLLVPFFIGELTEKNC</sequence>